<dbReference type="Pfam" id="PF13595">
    <property type="entry name" value="DUF4138"/>
    <property type="match status" value="1"/>
</dbReference>
<organism evidence="2 3">
    <name type="scientific">Xylanibacter ruminicola</name>
    <name type="common">Prevotella ruminicola</name>
    <dbReference type="NCBI Taxonomy" id="839"/>
    <lineage>
        <taxon>Bacteria</taxon>
        <taxon>Pseudomonadati</taxon>
        <taxon>Bacteroidota</taxon>
        <taxon>Bacteroidia</taxon>
        <taxon>Bacteroidales</taxon>
        <taxon>Prevotellaceae</taxon>
        <taxon>Xylanibacter</taxon>
    </lineage>
</organism>
<dbReference type="AlphaFoldDB" id="A0A1H5X9G4"/>
<dbReference type="EMBL" id="FNUV01000008">
    <property type="protein sequence ID" value="SEG08392.1"/>
    <property type="molecule type" value="Genomic_DNA"/>
</dbReference>
<sequence>MNINMKLSKMFGTAVFTLLSVVPTMAQTTMDDMLYLTVNENVTTVITASEPVRFVDISTDKVAGDQPINNTVRLKPKEGMDVHHDGDVLAVVTIVTERYRTQYALIYTSHMDEAVTEKTISLDERVPYNNPAVSMSTEDMTRYARQIWASPARFRNVSTKMHRMIMRLNNIYSVGEYFFIDFSVENRTNIRFDIDQLRVKLNDKKTSKATTVQTIELNPELVLDPTQSFRYGYRNVIVLKKMTFPNDKILTIELSEKQISGRAINLSIEYEDVLSADSFNRAILMEE</sequence>
<dbReference type="Proteomes" id="UP000236735">
    <property type="component" value="Unassembled WGS sequence"/>
</dbReference>
<name>A0A1H5X9G4_XYLRU</name>
<dbReference type="NCBIfam" id="TIGR03780">
    <property type="entry name" value="Bac_Flav_CT_N"/>
    <property type="match status" value="1"/>
</dbReference>
<reference evidence="2 3" key="1">
    <citation type="submission" date="2016-10" db="EMBL/GenBank/DDBJ databases">
        <authorList>
            <person name="de Groot N.N."/>
        </authorList>
    </citation>
    <scope>NUCLEOTIDE SEQUENCE [LARGE SCALE GENOMIC DNA]</scope>
    <source>
        <strain evidence="2 3">AR32</strain>
    </source>
</reference>
<protein>
    <submittedName>
        <fullName evidence="2">Bacteroides conjugative transposon TraN protein</fullName>
    </submittedName>
</protein>
<accession>A0A1H5X9G4</accession>
<keyword evidence="1" id="KW-0732">Signal</keyword>
<evidence type="ECO:0000256" key="1">
    <source>
        <dbReference type="SAM" id="SignalP"/>
    </source>
</evidence>
<gene>
    <name evidence="2" type="ORF">SAMN05216354_2721</name>
</gene>
<feature type="signal peptide" evidence="1">
    <location>
        <begin position="1"/>
        <end position="26"/>
    </location>
</feature>
<evidence type="ECO:0000313" key="3">
    <source>
        <dbReference type="Proteomes" id="UP000236735"/>
    </source>
</evidence>
<feature type="chain" id="PRO_5009289189" evidence="1">
    <location>
        <begin position="27"/>
        <end position="287"/>
    </location>
</feature>
<dbReference type="InterPro" id="IPR022298">
    <property type="entry name" value="Conjug_transposon_TraN"/>
</dbReference>
<evidence type="ECO:0000313" key="2">
    <source>
        <dbReference type="EMBL" id="SEG08392.1"/>
    </source>
</evidence>
<proteinExistence type="predicted"/>